<gene>
    <name evidence="1" type="ORF">FK004_16735</name>
</gene>
<sequence length="89" mass="10039">MSNQESQIGGWSPYHELTAEDKNVFEQAIKNILGVKYTPKMVSTQVVAGVNYRFRCDATVPPSYAIWEAIVEIYKPLNGDPYVTGIIRM</sequence>
<dbReference type="OrthoDB" id="2051973at2"/>
<proteinExistence type="predicted"/>
<dbReference type="AlphaFoldDB" id="A0A2S1LSL7"/>
<organism evidence="1 2">
    <name type="scientific">Flavobacterium kingsejongi</name>
    <dbReference type="NCBI Taxonomy" id="1678728"/>
    <lineage>
        <taxon>Bacteria</taxon>
        <taxon>Pseudomonadati</taxon>
        <taxon>Bacteroidota</taxon>
        <taxon>Flavobacteriia</taxon>
        <taxon>Flavobacteriales</taxon>
        <taxon>Flavobacteriaceae</taxon>
        <taxon>Flavobacterium</taxon>
    </lineage>
</organism>
<evidence type="ECO:0000313" key="1">
    <source>
        <dbReference type="EMBL" id="AWG26757.1"/>
    </source>
</evidence>
<protein>
    <recommendedName>
        <fullName evidence="3">Cystatin domain-containing protein</fullName>
    </recommendedName>
</protein>
<evidence type="ECO:0008006" key="3">
    <source>
        <dbReference type="Google" id="ProtNLM"/>
    </source>
</evidence>
<dbReference type="Gene3D" id="3.10.450.10">
    <property type="match status" value="1"/>
</dbReference>
<accession>A0A2S1LSL7</accession>
<dbReference type="KEGG" id="fki:FK004_16735"/>
<name>A0A2S1LSL7_9FLAO</name>
<evidence type="ECO:0000313" key="2">
    <source>
        <dbReference type="Proteomes" id="UP000244677"/>
    </source>
</evidence>
<dbReference type="Proteomes" id="UP000244677">
    <property type="component" value="Chromosome"/>
</dbReference>
<dbReference type="InterPro" id="IPR046350">
    <property type="entry name" value="Cystatin_sf"/>
</dbReference>
<reference evidence="1 2" key="1">
    <citation type="submission" date="2017-04" db="EMBL/GenBank/DDBJ databases">
        <title>Complete genome sequence of Flavobacterium kingsejong AJ004.</title>
        <authorList>
            <person name="Lee P.C."/>
        </authorList>
    </citation>
    <scope>NUCLEOTIDE SEQUENCE [LARGE SCALE GENOMIC DNA]</scope>
    <source>
        <strain evidence="1 2">AJ004</strain>
    </source>
</reference>
<dbReference type="EMBL" id="CP020919">
    <property type="protein sequence ID" value="AWG26757.1"/>
    <property type="molecule type" value="Genomic_DNA"/>
</dbReference>
<dbReference type="SUPFAM" id="SSF54403">
    <property type="entry name" value="Cystatin/monellin"/>
    <property type="match status" value="1"/>
</dbReference>
<dbReference type="RefSeq" id="WP_108738259.1">
    <property type="nucleotide sequence ID" value="NZ_CP020919.1"/>
</dbReference>
<keyword evidence="2" id="KW-1185">Reference proteome</keyword>